<sequence length="280" mass="30721">MPINYPLRYPTTSAAPLLTLSHPTPTVWQIELHNGDDSRLTKELINNAFKPALDYVEREWRESWHAAKRGSKRDASAGTGALVIVGKRGQDKFFSNGFDYPSVVGDPHWFPATFDPLLLQLLTFPIPTVAAINGHCFAAGAMIALACDYRVMSDGAKRNTWLCMNEVDFGAAWPVSFAALVHAKIAHPVTFRKMALEGHRFTPSEAREAQVVDELVGGGTEGVLSRAVELAQSKAAKAKGGVWGTIKTEVYRSLIETTTRPDIQKTSFEAAEKRAQLAKL</sequence>
<dbReference type="EMBL" id="MU277232">
    <property type="protein sequence ID" value="KAI0058775.1"/>
    <property type="molecule type" value="Genomic_DNA"/>
</dbReference>
<evidence type="ECO:0000313" key="2">
    <source>
        <dbReference type="Proteomes" id="UP000814140"/>
    </source>
</evidence>
<proteinExistence type="predicted"/>
<reference evidence="1" key="2">
    <citation type="journal article" date="2022" name="New Phytol.">
        <title>Evolutionary transition to the ectomycorrhizal habit in the genomes of a hyperdiverse lineage of mushroom-forming fungi.</title>
        <authorList>
            <person name="Looney B."/>
            <person name="Miyauchi S."/>
            <person name="Morin E."/>
            <person name="Drula E."/>
            <person name="Courty P.E."/>
            <person name="Kohler A."/>
            <person name="Kuo A."/>
            <person name="LaButti K."/>
            <person name="Pangilinan J."/>
            <person name="Lipzen A."/>
            <person name="Riley R."/>
            <person name="Andreopoulos W."/>
            <person name="He G."/>
            <person name="Johnson J."/>
            <person name="Nolan M."/>
            <person name="Tritt A."/>
            <person name="Barry K.W."/>
            <person name="Grigoriev I.V."/>
            <person name="Nagy L.G."/>
            <person name="Hibbett D."/>
            <person name="Henrissat B."/>
            <person name="Matheny P.B."/>
            <person name="Labbe J."/>
            <person name="Martin F.M."/>
        </authorList>
    </citation>
    <scope>NUCLEOTIDE SEQUENCE</scope>
    <source>
        <strain evidence="1">HHB10654</strain>
    </source>
</reference>
<dbReference type="Proteomes" id="UP000814140">
    <property type="component" value="Unassembled WGS sequence"/>
</dbReference>
<comment type="caution">
    <text evidence="1">The sequence shown here is derived from an EMBL/GenBank/DDBJ whole genome shotgun (WGS) entry which is preliminary data.</text>
</comment>
<organism evidence="1 2">
    <name type="scientific">Artomyces pyxidatus</name>
    <dbReference type="NCBI Taxonomy" id="48021"/>
    <lineage>
        <taxon>Eukaryota</taxon>
        <taxon>Fungi</taxon>
        <taxon>Dikarya</taxon>
        <taxon>Basidiomycota</taxon>
        <taxon>Agaricomycotina</taxon>
        <taxon>Agaricomycetes</taxon>
        <taxon>Russulales</taxon>
        <taxon>Auriscalpiaceae</taxon>
        <taxon>Artomyces</taxon>
    </lineage>
</organism>
<protein>
    <submittedName>
        <fullName evidence="1">ClpP/crotonase</fullName>
    </submittedName>
</protein>
<accession>A0ACB8SQR1</accession>
<reference evidence="1" key="1">
    <citation type="submission" date="2021-03" db="EMBL/GenBank/DDBJ databases">
        <authorList>
            <consortium name="DOE Joint Genome Institute"/>
            <person name="Ahrendt S."/>
            <person name="Looney B.P."/>
            <person name="Miyauchi S."/>
            <person name="Morin E."/>
            <person name="Drula E."/>
            <person name="Courty P.E."/>
            <person name="Chicoki N."/>
            <person name="Fauchery L."/>
            <person name="Kohler A."/>
            <person name="Kuo A."/>
            <person name="Labutti K."/>
            <person name="Pangilinan J."/>
            <person name="Lipzen A."/>
            <person name="Riley R."/>
            <person name="Andreopoulos W."/>
            <person name="He G."/>
            <person name="Johnson J."/>
            <person name="Barry K.W."/>
            <person name="Grigoriev I.V."/>
            <person name="Nagy L."/>
            <person name="Hibbett D."/>
            <person name="Henrissat B."/>
            <person name="Matheny P.B."/>
            <person name="Labbe J."/>
            <person name="Martin F."/>
        </authorList>
    </citation>
    <scope>NUCLEOTIDE SEQUENCE</scope>
    <source>
        <strain evidence="1">HHB10654</strain>
    </source>
</reference>
<keyword evidence="2" id="KW-1185">Reference proteome</keyword>
<gene>
    <name evidence="1" type="ORF">BV25DRAFT_1829770</name>
</gene>
<name>A0ACB8SQR1_9AGAM</name>
<evidence type="ECO:0000313" key="1">
    <source>
        <dbReference type="EMBL" id="KAI0058775.1"/>
    </source>
</evidence>